<dbReference type="NCBIfam" id="TIGR00125">
    <property type="entry name" value="cyt_tran_rel"/>
    <property type="match status" value="1"/>
</dbReference>
<dbReference type="OrthoDB" id="5295945at2"/>
<dbReference type="GO" id="GO:0004515">
    <property type="term" value="F:nicotinate-nucleotide adenylyltransferase activity"/>
    <property type="evidence" value="ECO:0007669"/>
    <property type="project" value="UniProtKB-UniRule"/>
</dbReference>
<keyword evidence="5 10" id="KW-0548">Nucleotidyltransferase</keyword>
<name>A0A174E3D0_9CLOT</name>
<reference evidence="12 13" key="1">
    <citation type="submission" date="2015-09" db="EMBL/GenBank/DDBJ databases">
        <authorList>
            <consortium name="Pathogen Informatics"/>
        </authorList>
    </citation>
    <scope>NUCLEOTIDE SEQUENCE [LARGE SCALE GENOMIC DNA]</scope>
    <source>
        <strain evidence="12 13">2789STDY5834855</strain>
    </source>
</reference>
<evidence type="ECO:0000256" key="7">
    <source>
        <dbReference type="ARBA" id="ARBA00022840"/>
    </source>
</evidence>
<dbReference type="InterPro" id="IPR004821">
    <property type="entry name" value="Cyt_trans-like"/>
</dbReference>
<dbReference type="GO" id="GO:0005524">
    <property type="term" value="F:ATP binding"/>
    <property type="evidence" value="ECO:0007669"/>
    <property type="project" value="UniProtKB-KW"/>
</dbReference>
<evidence type="ECO:0000256" key="2">
    <source>
        <dbReference type="ARBA" id="ARBA00005019"/>
    </source>
</evidence>
<evidence type="ECO:0000256" key="3">
    <source>
        <dbReference type="ARBA" id="ARBA00022642"/>
    </source>
</evidence>
<dbReference type="AlphaFoldDB" id="A0A174E3D0"/>
<comment type="catalytic activity">
    <reaction evidence="9 10">
        <text>nicotinate beta-D-ribonucleotide + ATP + H(+) = deamido-NAD(+) + diphosphate</text>
        <dbReference type="Rhea" id="RHEA:22860"/>
        <dbReference type="ChEBI" id="CHEBI:15378"/>
        <dbReference type="ChEBI" id="CHEBI:30616"/>
        <dbReference type="ChEBI" id="CHEBI:33019"/>
        <dbReference type="ChEBI" id="CHEBI:57502"/>
        <dbReference type="ChEBI" id="CHEBI:58437"/>
        <dbReference type="EC" id="2.7.7.18"/>
    </reaction>
</comment>
<dbReference type="PANTHER" id="PTHR39321:SF3">
    <property type="entry name" value="PHOSPHOPANTETHEINE ADENYLYLTRANSFERASE"/>
    <property type="match status" value="1"/>
</dbReference>
<proteinExistence type="inferred from homology"/>
<evidence type="ECO:0000256" key="8">
    <source>
        <dbReference type="ARBA" id="ARBA00023027"/>
    </source>
</evidence>
<dbReference type="Proteomes" id="UP000095558">
    <property type="component" value="Unassembled WGS sequence"/>
</dbReference>
<keyword evidence="4 10" id="KW-0808">Transferase</keyword>
<dbReference type="SUPFAM" id="SSF52374">
    <property type="entry name" value="Nucleotidylyl transferase"/>
    <property type="match status" value="1"/>
</dbReference>
<keyword evidence="6 10" id="KW-0547">Nucleotide-binding</keyword>
<dbReference type="NCBIfam" id="TIGR00482">
    <property type="entry name" value="nicotinate (nicotinamide) nucleotide adenylyltransferase"/>
    <property type="match status" value="1"/>
</dbReference>
<comment type="similarity">
    <text evidence="10">Belongs to the NadD family.</text>
</comment>
<accession>A0A174E3D0</accession>
<evidence type="ECO:0000259" key="11">
    <source>
        <dbReference type="Pfam" id="PF01467"/>
    </source>
</evidence>
<dbReference type="InterPro" id="IPR005248">
    <property type="entry name" value="NadD/NMNAT"/>
</dbReference>
<dbReference type="Gene3D" id="3.40.50.620">
    <property type="entry name" value="HUPs"/>
    <property type="match status" value="1"/>
</dbReference>
<dbReference type="NCBIfam" id="NF000840">
    <property type="entry name" value="PRK00071.1-3"/>
    <property type="match status" value="1"/>
</dbReference>
<dbReference type="RefSeq" id="WP_042399756.1">
    <property type="nucleotide sequence ID" value="NZ_CYYT01000042.1"/>
</dbReference>
<evidence type="ECO:0000256" key="6">
    <source>
        <dbReference type="ARBA" id="ARBA00022741"/>
    </source>
</evidence>
<feature type="domain" description="Cytidyltransferase-like" evidence="11">
    <location>
        <begin position="6"/>
        <end position="174"/>
    </location>
</feature>
<keyword evidence="7 10" id="KW-0067">ATP-binding</keyword>
<organism evidence="12 13">
    <name type="scientific">Clostridium disporicum</name>
    <dbReference type="NCBI Taxonomy" id="84024"/>
    <lineage>
        <taxon>Bacteria</taxon>
        <taxon>Bacillati</taxon>
        <taxon>Bacillota</taxon>
        <taxon>Clostridia</taxon>
        <taxon>Eubacteriales</taxon>
        <taxon>Clostridiaceae</taxon>
        <taxon>Clostridium</taxon>
    </lineage>
</organism>
<dbReference type="InterPro" id="IPR014729">
    <property type="entry name" value="Rossmann-like_a/b/a_fold"/>
</dbReference>
<dbReference type="PANTHER" id="PTHR39321">
    <property type="entry name" value="NICOTINATE-NUCLEOTIDE ADENYLYLTRANSFERASE-RELATED"/>
    <property type="match status" value="1"/>
</dbReference>
<dbReference type="EC" id="2.7.7.18" evidence="10"/>
<protein>
    <recommendedName>
        <fullName evidence="10">Probable nicotinate-nucleotide adenylyltransferase</fullName>
        <ecNumber evidence="10">2.7.7.18</ecNumber>
    </recommendedName>
    <alternativeName>
        <fullName evidence="10">Deamido-NAD(+) diphosphorylase</fullName>
    </alternativeName>
    <alternativeName>
        <fullName evidence="10">Deamido-NAD(+) pyrophosphorylase</fullName>
    </alternativeName>
    <alternativeName>
        <fullName evidence="10">Nicotinate mononucleotide adenylyltransferase</fullName>
        <shortName evidence="10">NaMN adenylyltransferase</shortName>
    </alternativeName>
</protein>
<dbReference type="GO" id="GO:0009435">
    <property type="term" value="P:NAD+ biosynthetic process"/>
    <property type="evidence" value="ECO:0007669"/>
    <property type="project" value="UniProtKB-UniRule"/>
</dbReference>
<dbReference type="HAMAP" id="MF_00244">
    <property type="entry name" value="NaMN_adenylyltr"/>
    <property type="match status" value="1"/>
</dbReference>
<comment type="function">
    <text evidence="1 10">Catalyzes the reversible adenylation of nicotinate mononucleotide (NaMN) to nicotinic acid adenine dinucleotide (NaAD).</text>
</comment>
<evidence type="ECO:0000313" key="12">
    <source>
        <dbReference type="EMBL" id="CUO31977.1"/>
    </source>
</evidence>
<dbReference type="CDD" id="cd02165">
    <property type="entry name" value="NMNAT"/>
    <property type="match status" value="1"/>
</dbReference>
<sequence>MKRYGMMGGTFNPIHLAHLYIAYEAKEVLELDKVIFMVAGNPPHKKESPVIDSKYRNDMVKKAIEGYEGFEISDYEIKKNGYSYTYETLQYLKSLDDVSEVFFIAGADSLMDIEKWRNTDLVLKNCTFVAFNRGEYNKDILELQKSKLEEKYNAKIILLDVANIDISSSMIRERIAEGRRVDFFLPEGVMKYISENNLYRRE</sequence>
<evidence type="ECO:0000256" key="1">
    <source>
        <dbReference type="ARBA" id="ARBA00002324"/>
    </source>
</evidence>
<evidence type="ECO:0000256" key="5">
    <source>
        <dbReference type="ARBA" id="ARBA00022695"/>
    </source>
</evidence>
<keyword evidence="8 10" id="KW-0520">NAD</keyword>
<dbReference type="UniPathway" id="UPA00253">
    <property type="reaction ID" value="UER00332"/>
</dbReference>
<evidence type="ECO:0000256" key="10">
    <source>
        <dbReference type="HAMAP-Rule" id="MF_00244"/>
    </source>
</evidence>
<evidence type="ECO:0000256" key="9">
    <source>
        <dbReference type="ARBA" id="ARBA00048721"/>
    </source>
</evidence>
<dbReference type="Pfam" id="PF01467">
    <property type="entry name" value="CTP_transf_like"/>
    <property type="match status" value="1"/>
</dbReference>
<keyword evidence="3 10" id="KW-0662">Pyridine nucleotide biosynthesis</keyword>
<comment type="pathway">
    <text evidence="2 10">Cofactor biosynthesis; NAD(+) biosynthesis; deamido-NAD(+) from nicotinate D-ribonucleotide: step 1/1.</text>
</comment>
<gene>
    <name evidence="10 12" type="primary">nadD</name>
    <name evidence="12" type="ORF">ERS852470_01994</name>
</gene>
<dbReference type="EMBL" id="CYZV01000020">
    <property type="protein sequence ID" value="CUO31977.1"/>
    <property type="molecule type" value="Genomic_DNA"/>
</dbReference>
<evidence type="ECO:0000313" key="13">
    <source>
        <dbReference type="Proteomes" id="UP000095558"/>
    </source>
</evidence>
<dbReference type="GeneID" id="83012449"/>
<evidence type="ECO:0000256" key="4">
    <source>
        <dbReference type="ARBA" id="ARBA00022679"/>
    </source>
</evidence>